<feature type="signal peptide" evidence="1">
    <location>
        <begin position="1"/>
        <end position="18"/>
    </location>
</feature>
<dbReference type="NCBIfam" id="NF038353">
    <property type="entry name" value="FxLYD_dom"/>
    <property type="match status" value="1"/>
</dbReference>
<evidence type="ECO:0000313" key="3">
    <source>
        <dbReference type="Proteomes" id="UP000077829"/>
    </source>
</evidence>
<sequence length="105" mass="11074" precursor="true">MRKILAIAALLMSTAVIADDRVTLSDIHAGQAPEGFTAVMGTAHNNTNAPLKAVFVKFKLYDAGWNVIGNTVAHATDIGAGENWKFSAPTTAPFAQAKLSGIDIY</sequence>
<gene>
    <name evidence="2" type="ORF">A7J50_1188</name>
</gene>
<evidence type="ECO:0000313" key="2">
    <source>
        <dbReference type="EMBL" id="ANF84627.1"/>
    </source>
</evidence>
<evidence type="ECO:0000256" key="1">
    <source>
        <dbReference type="SAM" id="SignalP"/>
    </source>
</evidence>
<accession>A0A172YWM1</accession>
<name>A0A172YWM1_9PSED</name>
<dbReference type="KEGG" id="panr:A7J50_1188"/>
<dbReference type="STRING" id="219572.A7J50_1188"/>
<protein>
    <submittedName>
        <fullName evidence="2">Uncharacterized protein</fullName>
    </submittedName>
</protein>
<proteinExistence type="predicted"/>
<dbReference type="EMBL" id="CP015600">
    <property type="protein sequence ID" value="ANF84627.1"/>
    <property type="molecule type" value="Genomic_DNA"/>
</dbReference>
<dbReference type="RefSeq" id="WP_064450963.1">
    <property type="nucleotide sequence ID" value="NZ_CP015600.1"/>
</dbReference>
<dbReference type="Proteomes" id="UP000077829">
    <property type="component" value="Chromosome"/>
</dbReference>
<feature type="chain" id="PRO_5008005163" evidence="1">
    <location>
        <begin position="19"/>
        <end position="105"/>
    </location>
</feature>
<dbReference type="AlphaFoldDB" id="A0A172YWM1"/>
<reference evidence="2 3" key="1">
    <citation type="submission" date="2016-05" db="EMBL/GenBank/DDBJ databases">
        <title>Complete genome sequence of Pseudomonas antarctica PAMC 27494.</title>
        <authorList>
            <person name="Lee J."/>
        </authorList>
    </citation>
    <scope>NUCLEOTIDE SEQUENCE [LARGE SCALE GENOMIC DNA]</scope>
    <source>
        <strain evidence="2 3">PAMC 27494</strain>
    </source>
</reference>
<dbReference type="PATRIC" id="fig|219572.3.peg.1208"/>
<organism evidence="2 3">
    <name type="scientific">Pseudomonas antarctica</name>
    <dbReference type="NCBI Taxonomy" id="219572"/>
    <lineage>
        <taxon>Bacteria</taxon>
        <taxon>Pseudomonadati</taxon>
        <taxon>Pseudomonadota</taxon>
        <taxon>Gammaproteobacteria</taxon>
        <taxon>Pseudomonadales</taxon>
        <taxon>Pseudomonadaceae</taxon>
        <taxon>Pseudomonas</taxon>
    </lineage>
</organism>
<dbReference type="InterPro" id="IPR047676">
    <property type="entry name" value="FxLYD_dom"/>
</dbReference>
<keyword evidence="1" id="KW-0732">Signal</keyword>